<keyword evidence="3" id="KW-1185">Reference proteome</keyword>
<comment type="caution">
    <text evidence="2">The sequence shown here is derived from an EMBL/GenBank/DDBJ whole genome shotgun (WGS) entry which is preliminary data.</text>
</comment>
<accession>A0A1V6QM63</accession>
<proteinExistence type="predicted"/>
<gene>
    <name evidence="2" type="ORF">PENSOL_c058G07567</name>
</gene>
<sequence>MKEERIQECPESVNTTTSNEFNLLLDEITARYNKQTKEINKWLLYTKDFQQTIADTLEQEKLRKQEADNKAMRRAPRTPRTPRTPNTLQMPN</sequence>
<dbReference type="Proteomes" id="UP000191612">
    <property type="component" value="Unassembled WGS sequence"/>
</dbReference>
<feature type="region of interest" description="Disordered" evidence="1">
    <location>
        <begin position="62"/>
        <end position="92"/>
    </location>
</feature>
<protein>
    <submittedName>
        <fullName evidence="2">Uncharacterized protein</fullName>
    </submittedName>
</protein>
<evidence type="ECO:0000256" key="1">
    <source>
        <dbReference type="SAM" id="MobiDB-lite"/>
    </source>
</evidence>
<name>A0A1V6QM63_9EURO</name>
<evidence type="ECO:0000313" key="2">
    <source>
        <dbReference type="EMBL" id="OQD90303.1"/>
    </source>
</evidence>
<evidence type="ECO:0000313" key="3">
    <source>
        <dbReference type="Proteomes" id="UP000191612"/>
    </source>
</evidence>
<dbReference type="EMBL" id="MDYO01000058">
    <property type="protein sequence ID" value="OQD90303.1"/>
    <property type="molecule type" value="Genomic_DNA"/>
</dbReference>
<reference evidence="3" key="1">
    <citation type="journal article" date="2017" name="Nat. Microbiol.">
        <title>Global analysis of biosynthetic gene clusters reveals vast potential of secondary metabolite production in Penicillium species.</title>
        <authorList>
            <person name="Nielsen J.C."/>
            <person name="Grijseels S."/>
            <person name="Prigent S."/>
            <person name="Ji B."/>
            <person name="Dainat J."/>
            <person name="Nielsen K.F."/>
            <person name="Frisvad J.C."/>
            <person name="Workman M."/>
            <person name="Nielsen J."/>
        </authorList>
    </citation>
    <scope>NUCLEOTIDE SEQUENCE [LARGE SCALE GENOMIC DNA]</scope>
    <source>
        <strain evidence="3">IBT 29525</strain>
    </source>
</reference>
<feature type="compositionally biased region" description="Basic and acidic residues" evidence="1">
    <location>
        <begin position="62"/>
        <end position="71"/>
    </location>
</feature>
<feature type="compositionally biased region" description="Low complexity" evidence="1">
    <location>
        <begin position="81"/>
        <end position="92"/>
    </location>
</feature>
<dbReference type="AlphaFoldDB" id="A0A1V6QM63"/>
<organism evidence="2 3">
    <name type="scientific">Penicillium solitum</name>
    <dbReference type="NCBI Taxonomy" id="60172"/>
    <lineage>
        <taxon>Eukaryota</taxon>
        <taxon>Fungi</taxon>
        <taxon>Dikarya</taxon>
        <taxon>Ascomycota</taxon>
        <taxon>Pezizomycotina</taxon>
        <taxon>Eurotiomycetes</taxon>
        <taxon>Eurotiomycetidae</taxon>
        <taxon>Eurotiales</taxon>
        <taxon>Aspergillaceae</taxon>
        <taxon>Penicillium</taxon>
    </lineage>
</organism>